<dbReference type="Gramene" id="ESR54899">
    <property type="protein sequence ID" value="ESR54899"/>
    <property type="gene ID" value="CICLE_v10024536mg"/>
</dbReference>
<gene>
    <name evidence="8" type="ORF">CICLE_v10024536mg</name>
</gene>
<feature type="domain" description="CCHC-type" evidence="6">
    <location>
        <begin position="683"/>
        <end position="700"/>
    </location>
</feature>
<evidence type="ECO:0000256" key="3">
    <source>
        <dbReference type="ARBA" id="ARBA00022833"/>
    </source>
</evidence>
<dbReference type="SMART" id="SM00575">
    <property type="entry name" value="ZnF_PMZ"/>
    <property type="match status" value="1"/>
</dbReference>
<reference evidence="8 9" key="1">
    <citation type="submission" date="2013-10" db="EMBL/GenBank/DDBJ databases">
        <authorList>
            <consortium name="International Citrus Genome Consortium"/>
            <person name="Jenkins J."/>
            <person name="Schmutz J."/>
            <person name="Prochnik S."/>
            <person name="Rokhsar D."/>
            <person name="Gmitter F."/>
            <person name="Ollitrault P."/>
            <person name="Machado M."/>
            <person name="Talon M."/>
            <person name="Wincker P."/>
            <person name="Jaillon O."/>
            <person name="Morgante M."/>
        </authorList>
    </citation>
    <scope>NUCLEOTIDE SEQUENCE</scope>
    <source>
        <strain evidence="9">cv. Clemenules</strain>
    </source>
</reference>
<accession>V4VPM9</accession>
<feature type="compositionally biased region" description="Basic and acidic residues" evidence="5">
    <location>
        <begin position="23"/>
        <end position="36"/>
    </location>
</feature>
<feature type="compositionally biased region" description="Polar residues" evidence="5">
    <location>
        <begin position="63"/>
        <end position="73"/>
    </location>
</feature>
<dbReference type="KEGG" id="cic:CICLE_v10024536mg"/>
<dbReference type="EMBL" id="KI536661">
    <property type="protein sequence ID" value="ESR54899.1"/>
    <property type="molecule type" value="Genomic_DNA"/>
</dbReference>
<dbReference type="InterPro" id="IPR007527">
    <property type="entry name" value="Znf_SWIM"/>
</dbReference>
<dbReference type="PANTHER" id="PTHR47718">
    <property type="entry name" value="OS01G0519700 PROTEIN"/>
    <property type="match status" value="1"/>
</dbReference>
<dbReference type="InterPro" id="IPR004330">
    <property type="entry name" value="FAR1_DNA_bnd_dom"/>
</dbReference>
<evidence type="ECO:0000313" key="9">
    <source>
        <dbReference type="Proteomes" id="UP000030687"/>
    </source>
</evidence>
<dbReference type="PROSITE" id="PS50966">
    <property type="entry name" value="ZF_SWIM"/>
    <property type="match status" value="1"/>
</dbReference>
<evidence type="ECO:0000313" key="8">
    <source>
        <dbReference type="EMBL" id="ESR54899.1"/>
    </source>
</evidence>
<proteinExistence type="predicted"/>
<dbReference type="PANTHER" id="PTHR47718:SF15">
    <property type="entry name" value="PROTEIN FAR1-RELATED SEQUENCE 5-LIKE"/>
    <property type="match status" value="1"/>
</dbReference>
<dbReference type="AlphaFoldDB" id="V4VPM9"/>
<dbReference type="eggNOG" id="ENOG502RYFA">
    <property type="taxonomic scope" value="Eukaryota"/>
</dbReference>
<dbReference type="Proteomes" id="UP000030687">
    <property type="component" value="Unassembled WGS sequence"/>
</dbReference>
<dbReference type="PROSITE" id="PS50158">
    <property type="entry name" value="ZF_CCHC"/>
    <property type="match status" value="1"/>
</dbReference>
<dbReference type="InterPro" id="IPR001878">
    <property type="entry name" value="Znf_CCHC"/>
</dbReference>
<evidence type="ECO:0000256" key="2">
    <source>
        <dbReference type="ARBA" id="ARBA00022771"/>
    </source>
</evidence>
<keyword evidence="2 4" id="KW-0863">Zinc-finger</keyword>
<keyword evidence="9" id="KW-1185">Reference proteome</keyword>
<dbReference type="Pfam" id="PF03101">
    <property type="entry name" value="FAR1"/>
    <property type="match status" value="1"/>
</dbReference>
<feature type="compositionally biased region" description="Acidic residues" evidence="5">
    <location>
        <begin position="1"/>
        <end position="13"/>
    </location>
</feature>
<feature type="region of interest" description="Disordered" evidence="5">
    <location>
        <begin position="1"/>
        <end position="81"/>
    </location>
</feature>
<dbReference type="GO" id="GO:0003676">
    <property type="term" value="F:nucleic acid binding"/>
    <property type="evidence" value="ECO:0007669"/>
    <property type="project" value="InterPro"/>
</dbReference>
<evidence type="ECO:0000256" key="4">
    <source>
        <dbReference type="PROSITE-ProRule" id="PRU00047"/>
    </source>
</evidence>
<dbReference type="STRING" id="85681.V4VPM9"/>
<organism evidence="8 9">
    <name type="scientific">Citrus clementina</name>
    <name type="common">Clementine</name>
    <name type="synonym">Citrus deliciosa x Citrus sinensis</name>
    <dbReference type="NCBI Taxonomy" id="85681"/>
    <lineage>
        <taxon>Eukaryota</taxon>
        <taxon>Viridiplantae</taxon>
        <taxon>Streptophyta</taxon>
        <taxon>Embryophyta</taxon>
        <taxon>Tracheophyta</taxon>
        <taxon>Spermatophyta</taxon>
        <taxon>Magnoliopsida</taxon>
        <taxon>eudicotyledons</taxon>
        <taxon>Gunneridae</taxon>
        <taxon>Pentapetalae</taxon>
        <taxon>rosids</taxon>
        <taxon>malvids</taxon>
        <taxon>Sapindales</taxon>
        <taxon>Rutaceae</taxon>
        <taxon>Aurantioideae</taxon>
        <taxon>Citrus</taxon>
    </lineage>
</organism>
<keyword evidence="1" id="KW-0479">Metal-binding</keyword>
<sequence>MTDSDEGLYDGDDMQYQINVTSDDERSSDASAHNEVETDNEGAGMVAEPQLNIEGDNRGGNGQLENDTQQQQCTDDRSEAQSALSEMLAKEFASEEEAGICYQEYARTVGFGIRKHNKRRNVKGNITGRTWVCSRQGFRAAKHMQNRCRGREAKAITRTGCRAQFRVIYNEDTRRWACSFLQRVHNHNLTPPQLVHHIRSHRGVTGPDLSAALSLHKVGVKPSQIHEFMVDRSGGYDKVGYNRRDVENRLAAKRHASLKESDAETCLSYLDGRKSSDPSFFYDFTITSSNRLGDLFWCDGGSCADYALFGDVIAFDATYKTNAYRKPLVVILGINHHRRTIVFGFALLSDETEHTYTWLLETLMTAMNNKHPRTVVTDGDKAMRNAISKTFPEASHRLCCWHLMFEDRHMWAEAYLRGKFFGGMRSTQRSEGMNAYLNHYVNRRLRLIEFVKQMDRLMDRQREAEGNDDFNSSDGRPVLVTHLKMAMFRLVREEIDKEALLIAEMCDRDIMSTTYRVRRFGSVGKEVKVVINETSKTLSCTCKLLETIGIPCSHSFVVFKAQNMTEIPSSMILSRWSKAAKIKAHTSSDISCNKSHYMTEQARIGQIYAACRSLLRFAGSSLAAYNVAITDIHQLTLKLQAMSHTEEPARQPLARRETVVQDPKVVLTKGSVKKTKMGQPQQRKCSRCGQRGHNVRKCKKRGGTGQQLDDCSSHCMEFFCGSNVMGPNATDAADTNHAPQQPTRYLNVLSWQQIGENGRPFSPTSESWFQQFSASTASQSTDPTLNTSAFASVSNCIATSSSTPTNYAHIWNL</sequence>
<evidence type="ECO:0000256" key="5">
    <source>
        <dbReference type="SAM" id="MobiDB-lite"/>
    </source>
</evidence>
<evidence type="ECO:0000259" key="7">
    <source>
        <dbReference type="PROSITE" id="PS50966"/>
    </source>
</evidence>
<keyword evidence="3" id="KW-0862">Zinc</keyword>
<dbReference type="InParanoid" id="V4VPM9"/>
<dbReference type="OMA" id="ICHIASY"/>
<dbReference type="InterPro" id="IPR018289">
    <property type="entry name" value="MULE_transposase_dom"/>
</dbReference>
<dbReference type="Pfam" id="PF10551">
    <property type="entry name" value="MULE"/>
    <property type="match status" value="1"/>
</dbReference>
<protein>
    <submittedName>
        <fullName evidence="8">Uncharacterized protein</fullName>
    </submittedName>
</protein>
<dbReference type="InterPro" id="IPR006564">
    <property type="entry name" value="Znf_PMZ"/>
</dbReference>
<evidence type="ECO:0000256" key="1">
    <source>
        <dbReference type="ARBA" id="ARBA00022723"/>
    </source>
</evidence>
<dbReference type="GO" id="GO:0008270">
    <property type="term" value="F:zinc ion binding"/>
    <property type="evidence" value="ECO:0007669"/>
    <property type="project" value="UniProtKB-KW"/>
</dbReference>
<evidence type="ECO:0000259" key="6">
    <source>
        <dbReference type="PROSITE" id="PS50158"/>
    </source>
</evidence>
<name>V4VPM9_CITCL</name>
<feature type="domain" description="SWIM-type" evidence="7">
    <location>
        <begin position="525"/>
        <end position="563"/>
    </location>
</feature>